<accession>A0AAX6M9N4</accession>
<evidence type="ECO:0000313" key="1">
    <source>
        <dbReference type="EMBL" id="KAK6949360.1"/>
    </source>
</evidence>
<keyword evidence="2" id="KW-1185">Reference proteome</keyword>
<evidence type="ECO:0000313" key="2">
    <source>
        <dbReference type="Proteomes" id="UP001369815"/>
    </source>
</evidence>
<organism evidence="1 2">
    <name type="scientific">Daldinia eschscholtzii</name>
    <dbReference type="NCBI Taxonomy" id="292717"/>
    <lineage>
        <taxon>Eukaryota</taxon>
        <taxon>Fungi</taxon>
        <taxon>Dikarya</taxon>
        <taxon>Ascomycota</taxon>
        <taxon>Pezizomycotina</taxon>
        <taxon>Sordariomycetes</taxon>
        <taxon>Xylariomycetidae</taxon>
        <taxon>Xylariales</taxon>
        <taxon>Hypoxylaceae</taxon>
        <taxon>Daldinia</taxon>
    </lineage>
</organism>
<dbReference type="EMBL" id="JBANMG010000009">
    <property type="protein sequence ID" value="KAK6949360.1"/>
    <property type="molecule type" value="Genomic_DNA"/>
</dbReference>
<gene>
    <name evidence="1" type="ORF">Daesc_009435</name>
</gene>
<protein>
    <submittedName>
        <fullName evidence="1">Uncharacterized protein</fullName>
    </submittedName>
</protein>
<name>A0AAX6M9N4_9PEZI</name>
<sequence>MKKDIAVLDPKRHKLVKLDRKGFAAIDKGPTGEEQCINLPRLNRTVDVPVPGVAQNETIATVHLWRLGLKYNVDRLLGNNKQLYVLRE</sequence>
<dbReference type="AlphaFoldDB" id="A0AAX6M9N4"/>
<comment type="caution">
    <text evidence="1">The sequence shown here is derived from an EMBL/GenBank/DDBJ whole genome shotgun (WGS) entry which is preliminary data.</text>
</comment>
<reference evidence="1 2" key="1">
    <citation type="journal article" date="2024" name="Front Chem Biol">
        <title>Unveiling the potential of Daldinia eschscholtzii MFLUCC 19-0629 through bioactivity and bioinformatics studies for enhanced sustainable agriculture production.</title>
        <authorList>
            <person name="Brooks S."/>
            <person name="Weaver J.A."/>
            <person name="Klomchit A."/>
            <person name="Alharthi S.A."/>
            <person name="Onlamun T."/>
            <person name="Nurani R."/>
            <person name="Vong T.K."/>
            <person name="Alberti F."/>
            <person name="Greco C."/>
        </authorList>
    </citation>
    <scope>NUCLEOTIDE SEQUENCE [LARGE SCALE GENOMIC DNA]</scope>
    <source>
        <strain evidence="1">MFLUCC 19-0629</strain>
    </source>
</reference>
<proteinExistence type="predicted"/>
<dbReference type="Proteomes" id="UP001369815">
    <property type="component" value="Unassembled WGS sequence"/>
</dbReference>